<dbReference type="EMBL" id="CAEZSC010000009">
    <property type="protein sequence ID" value="CAB4530892.1"/>
    <property type="molecule type" value="Genomic_DNA"/>
</dbReference>
<evidence type="ECO:0000313" key="9">
    <source>
        <dbReference type="EMBL" id="CAB4582750.1"/>
    </source>
</evidence>
<dbReference type="InterPro" id="IPR008457">
    <property type="entry name" value="Cu-R_CopD_dom"/>
</dbReference>
<dbReference type="EMBL" id="CAEZUD010000002">
    <property type="protein sequence ID" value="CAB4582750.1"/>
    <property type="molecule type" value="Genomic_DNA"/>
</dbReference>
<reference evidence="9" key="1">
    <citation type="submission" date="2020-05" db="EMBL/GenBank/DDBJ databases">
        <authorList>
            <person name="Chiriac C."/>
            <person name="Salcher M."/>
            <person name="Ghai R."/>
            <person name="Kavagutti S V."/>
        </authorList>
    </citation>
    <scope>NUCLEOTIDE SEQUENCE</scope>
</reference>
<feature type="transmembrane region" description="Helical" evidence="6">
    <location>
        <begin position="479"/>
        <end position="501"/>
    </location>
</feature>
<evidence type="ECO:0000313" key="12">
    <source>
        <dbReference type="EMBL" id="CAB5004318.1"/>
    </source>
</evidence>
<feature type="transmembrane region" description="Helical" evidence="6">
    <location>
        <begin position="273"/>
        <end position="292"/>
    </location>
</feature>
<feature type="transmembrane region" description="Helical" evidence="6">
    <location>
        <begin position="165"/>
        <end position="190"/>
    </location>
</feature>
<feature type="transmembrane region" description="Helical" evidence="6">
    <location>
        <begin position="566"/>
        <end position="587"/>
    </location>
</feature>
<evidence type="ECO:0000256" key="1">
    <source>
        <dbReference type="ARBA" id="ARBA00004651"/>
    </source>
</evidence>
<dbReference type="EMBL" id="CAEZYL010000017">
    <property type="protein sequence ID" value="CAB4719797.1"/>
    <property type="molecule type" value="Genomic_DNA"/>
</dbReference>
<dbReference type="InterPro" id="IPR032694">
    <property type="entry name" value="CopC/D"/>
</dbReference>
<evidence type="ECO:0000313" key="10">
    <source>
        <dbReference type="EMBL" id="CAB4619470.1"/>
    </source>
</evidence>
<dbReference type="PANTHER" id="PTHR34820:SF4">
    <property type="entry name" value="INNER MEMBRANE PROTEIN YEBZ"/>
    <property type="match status" value="1"/>
</dbReference>
<dbReference type="InterPro" id="IPR019108">
    <property type="entry name" value="Caa3_assmbl_CtaG-rel"/>
</dbReference>
<organism evidence="9">
    <name type="scientific">freshwater metagenome</name>
    <dbReference type="NCBI Taxonomy" id="449393"/>
    <lineage>
        <taxon>unclassified sequences</taxon>
        <taxon>metagenomes</taxon>
        <taxon>ecological metagenomes</taxon>
    </lineage>
</organism>
<protein>
    <submittedName>
        <fullName evidence="9">Unannotated protein</fullName>
    </submittedName>
</protein>
<evidence type="ECO:0000313" key="11">
    <source>
        <dbReference type="EMBL" id="CAB4719797.1"/>
    </source>
</evidence>
<dbReference type="AlphaFoldDB" id="A0A6J6F1J1"/>
<feature type="transmembrane region" description="Helical" evidence="6">
    <location>
        <begin position="513"/>
        <end position="534"/>
    </location>
</feature>
<evidence type="ECO:0000256" key="4">
    <source>
        <dbReference type="ARBA" id="ARBA00022989"/>
    </source>
</evidence>
<evidence type="ECO:0000256" key="2">
    <source>
        <dbReference type="ARBA" id="ARBA00022475"/>
    </source>
</evidence>
<feature type="transmembrane region" description="Helical" evidence="6">
    <location>
        <begin position="334"/>
        <end position="354"/>
    </location>
</feature>
<feature type="transmembrane region" description="Helical" evidence="6">
    <location>
        <begin position="202"/>
        <end position="222"/>
    </location>
</feature>
<dbReference type="GO" id="GO:0006825">
    <property type="term" value="P:copper ion transport"/>
    <property type="evidence" value="ECO:0007669"/>
    <property type="project" value="InterPro"/>
</dbReference>
<proteinExistence type="predicted"/>
<dbReference type="Pfam" id="PF09678">
    <property type="entry name" value="Caa3_CtaG"/>
    <property type="match status" value="1"/>
</dbReference>
<feature type="transmembrane region" description="Helical" evidence="6">
    <location>
        <begin position="135"/>
        <end position="153"/>
    </location>
</feature>
<keyword evidence="5 6" id="KW-0472">Membrane</keyword>
<keyword evidence="4 6" id="KW-1133">Transmembrane helix</keyword>
<gene>
    <name evidence="8" type="ORF">UFOPK1380_00279</name>
    <name evidence="9" type="ORF">UFOPK1778_00109</name>
    <name evidence="10" type="ORF">UFOPK1863_00939</name>
    <name evidence="11" type="ORF">UFOPK2689_00456</name>
    <name evidence="12" type="ORF">UFOPK4095_00075</name>
</gene>
<accession>A0A6J6F1J1</accession>
<name>A0A6J6F1J1_9ZZZZ</name>
<dbReference type="Pfam" id="PF05425">
    <property type="entry name" value="CopD"/>
    <property type="match status" value="1"/>
</dbReference>
<dbReference type="GO" id="GO:0005886">
    <property type="term" value="C:plasma membrane"/>
    <property type="evidence" value="ECO:0007669"/>
    <property type="project" value="UniProtKB-SubCell"/>
</dbReference>
<keyword evidence="3 6" id="KW-0812">Transmembrane</keyword>
<dbReference type="EMBL" id="CAFBPI010000003">
    <property type="protein sequence ID" value="CAB5004318.1"/>
    <property type="molecule type" value="Genomic_DNA"/>
</dbReference>
<feature type="transmembrane region" description="Helical" evidence="6">
    <location>
        <begin position="28"/>
        <end position="47"/>
    </location>
</feature>
<evidence type="ECO:0000259" key="7">
    <source>
        <dbReference type="Pfam" id="PF05425"/>
    </source>
</evidence>
<dbReference type="PANTHER" id="PTHR34820">
    <property type="entry name" value="INNER MEMBRANE PROTEIN YEBZ"/>
    <property type="match status" value="1"/>
</dbReference>
<feature type="transmembrane region" description="Helical" evidence="6">
    <location>
        <begin position="109"/>
        <end position="128"/>
    </location>
</feature>
<feature type="transmembrane region" description="Helical" evidence="6">
    <location>
        <begin position="395"/>
        <end position="415"/>
    </location>
</feature>
<comment type="subcellular location">
    <subcellularLocation>
        <location evidence="1">Cell membrane</location>
        <topology evidence="1">Multi-pass membrane protein</topology>
    </subcellularLocation>
</comment>
<evidence type="ECO:0000256" key="3">
    <source>
        <dbReference type="ARBA" id="ARBA00022692"/>
    </source>
</evidence>
<dbReference type="EMBL" id="CAEZUY010000109">
    <property type="protein sequence ID" value="CAB4619470.1"/>
    <property type="molecule type" value="Genomic_DNA"/>
</dbReference>
<evidence type="ECO:0000313" key="8">
    <source>
        <dbReference type="EMBL" id="CAB4530892.1"/>
    </source>
</evidence>
<feature type="transmembrane region" description="Helical" evidence="6">
    <location>
        <begin position="366"/>
        <end position="389"/>
    </location>
</feature>
<keyword evidence="2" id="KW-1003">Cell membrane</keyword>
<evidence type="ECO:0000256" key="6">
    <source>
        <dbReference type="SAM" id="Phobius"/>
    </source>
</evidence>
<sequence length="638" mass="69245">MLIEFAPSSGIPEVSPYVSFFLPIVKDLNILAAITVVGLLITAAFLIREEAGRLTLEALRIKSLASLAVSIWIVTVLGQTFLEISNLFAEPIVDSFDPQGLRAFITQTALGKSYFIAFLAGSLVLAFLPYVRRVGGIVIALALTFIGIAAPIFQSHASSSGNHGIAIGSLLFHIIFISIWVGGVIGLAAIKPSEREASISRFSSLALWCAIAVSISGSVNAWTRLNFFAAWSSFYALLVLLKVLLTVILIAIGVRHRRYIKAKLQGTRALFQLLTGEILIMAMTVAIGGWLSTTQPPIQSNLPKVSTALAITGLEMPPPPTLSRILWSYVPDGTFLGILVLATALYIRGVVVLTRRGDKWPVGRSVSFAIGIALADFATSGGIGVYAHFAFSFHMIAHMILGMIAPIAFVLSAPITLALRTLPQGRNAEERGIRALFLAFLHSRYSIFITNPLSALLIFDGSLFALYMTPLFGKLMQSHSGHLFMDIHFLAAGFLFFHVIVGIDPNPRKVPHLVQIVILFAAMSIHAFFSIALMSATTQIDGGYFASLGRPWWPDMVNDQHTAGSIGWAMSEIPILIALVATFIQWVRDDARESKRIDRAAARSDAMGTPDELSDYNKYLASLAKRDANLGVDDMKNS</sequence>
<evidence type="ECO:0000256" key="5">
    <source>
        <dbReference type="ARBA" id="ARBA00023136"/>
    </source>
</evidence>
<feature type="transmembrane region" description="Helical" evidence="6">
    <location>
        <begin position="228"/>
        <end position="252"/>
    </location>
</feature>
<feature type="transmembrane region" description="Helical" evidence="6">
    <location>
        <begin position="67"/>
        <end position="89"/>
    </location>
</feature>
<feature type="transmembrane region" description="Helical" evidence="6">
    <location>
        <begin position="436"/>
        <end position="459"/>
    </location>
</feature>
<feature type="domain" description="Copper resistance protein D" evidence="7">
    <location>
        <begin position="199"/>
        <end position="291"/>
    </location>
</feature>